<dbReference type="SUPFAM" id="SSF159888">
    <property type="entry name" value="YdhG-like"/>
    <property type="match status" value="1"/>
</dbReference>
<evidence type="ECO:0000259" key="1">
    <source>
        <dbReference type="Pfam" id="PF00117"/>
    </source>
</evidence>
<reference evidence="2" key="2">
    <citation type="journal article" date="2021" name="Genome Biol. Evol.">
        <title>Developing a high-quality reference genome for a parasitic bivalve with doubly uniparental inheritance (Bivalvia: Unionida).</title>
        <authorList>
            <person name="Smith C.H."/>
        </authorList>
    </citation>
    <scope>NUCLEOTIDE SEQUENCE</scope>
    <source>
        <strain evidence="2">CHS0354</strain>
        <tissue evidence="2">Mantle</tissue>
    </source>
</reference>
<sequence length="257" mass="28678">MNATRTLSPEAATVVTEQIDWILKLREYIKLLHSQQIKMFGICFGHQIIADTLGGKTERFSGGWGLGIHTFNQIGQASWRKNHPGSVNIGLSCQDQVIKLPTDASLYLASDFVKNAGYTIGNHVITVQGHPEMPPAYLTYLIEKRLQLKLIAPETEAEVSEFIQNLPPDEAEVAARLREIVISACPGVREYFAYDVPHYAFRRRLCCIWPASQAYSGIDKGVNLGFCEGHLLEKTGHYLTFNNRKQVGVITFGAQTI</sequence>
<reference evidence="2" key="3">
    <citation type="submission" date="2023-05" db="EMBL/GenBank/DDBJ databases">
        <authorList>
            <person name="Smith C.H."/>
        </authorList>
    </citation>
    <scope>NUCLEOTIDE SEQUENCE</scope>
    <source>
        <strain evidence="2">CHS0354</strain>
        <tissue evidence="2">Mantle</tissue>
    </source>
</reference>
<proteinExistence type="predicted"/>
<dbReference type="PROSITE" id="PS51273">
    <property type="entry name" value="GATASE_TYPE_1"/>
    <property type="match status" value="1"/>
</dbReference>
<dbReference type="SUPFAM" id="SSF52317">
    <property type="entry name" value="Class I glutamine amidotransferase-like"/>
    <property type="match status" value="1"/>
</dbReference>
<accession>A0AAE0VNJ5</accession>
<gene>
    <name evidence="2" type="ORF">CHS0354_035257</name>
</gene>
<dbReference type="Proteomes" id="UP001195483">
    <property type="component" value="Unassembled WGS sequence"/>
</dbReference>
<name>A0AAE0VNJ5_9BIVA</name>
<evidence type="ECO:0000313" key="3">
    <source>
        <dbReference type="Proteomes" id="UP001195483"/>
    </source>
</evidence>
<comment type="caution">
    <text evidence="2">The sequence shown here is derived from an EMBL/GenBank/DDBJ whole genome shotgun (WGS) entry which is preliminary data.</text>
</comment>
<dbReference type="CDD" id="cd01741">
    <property type="entry name" value="GATase1_1"/>
    <property type="match status" value="1"/>
</dbReference>
<dbReference type="PANTHER" id="PTHR42695:SF5">
    <property type="entry name" value="GLUTAMINE AMIDOTRANSFERASE YLR126C-RELATED"/>
    <property type="match status" value="1"/>
</dbReference>
<reference evidence="2" key="1">
    <citation type="journal article" date="2021" name="Genome Biol. Evol.">
        <title>A High-Quality Reference Genome for a Parasitic Bivalve with Doubly Uniparental Inheritance (Bivalvia: Unionida).</title>
        <authorList>
            <person name="Smith C.H."/>
        </authorList>
    </citation>
    <scope>NUCLEOTIDE SEQUENCE</scope>
    <source>
        <strain evidence="2">CHS0354</strain>
    </source>
</reference>
<dbReference type="PANTHER" id="PTHR42695">
    <property type="entry name" value="GLUTAMINE AMIDOTRANSFERASE YLR126C-RELATED"/>
    <property type="match status" value="1"/>
</dbReference>
<organism evidence="2 3">
    <name type="scientific">Potamilus streckersoni</name>
    <dbReference type="NCBI Taxonomy" id="2493646"/>
    <lineage>
        <taxon>Eukaryota</taxon>
        <taxon>Metazoa</taxon>
        <taxon>Spiralia</taxon>
        <taxon>Lophotrochozoa</taxon>
        <taxon>Mollusca</taxon>
        <taxon>Bivalvia</taxon>
        <taxon>Autobranchia</taxon>
        <taxon>Heteroconchia</taxon>
        <taxon>Palaeoheterodonta</taxon>
        <taxon>Unionida</taxon>
        <taxon>Unionoidea</taxon>
        <taxon>Unionidae</taxon>
        <taxon>Ambleminae</taxon>
        <taxon>Lampsilini</taxon>
        <taxon>Potamilus</taxon>
    </lineage>
</organism>
<protein>
    <recommendedName>
        <fullName evidence="1">Glutamine amidotransferase domain-containing protein</fullName>
    </recommendedName>
</protein>
<dbReference type="InterPro" id="IPR044992">
    <property type="entry name" value="ChyE-like"/>
</dbReference>
<dbReference type="AlphaFoldDB" id="A0AAE0VNJ5"/>
<evidence type="ECO:0000313" key="2">
    <source>
        <dbReference type="EMBL" id="KAK3584176.1"/>
    </source>
</evidence>
<dbReference type="EMBL" id="JAEAOA010002069">
    <property type="protein sequence ID" value="KAK3584176.1"/>
    <property type="molecule type" value="Genomic_DNA"/>
</dbReference>
<dbReference type="Gene3D" id="3.40.50.880">
    <property type="match status" value="1"/>
</dbReference>
<dbReference type="Pfam" id="PF00117">
    <property type="entry name" value="GATase"/>
    <property type="match status" value="1"/>
</dbReference>
<dbReference type="GO" id="GO:0005829">
    <property type="term" value="C:cytosol"/>
    <property type="evidence" value="ECO:0007669"/>
    <property type="project" value="TreeGrafter"/>
</dbReference>
<feature type="domain" description="Glutamine amidotransferase" evidence="1">
    <location>
        <begin position="27"/>
        <end position="133"/>
    </location>
</feature>
<keyword evidence="3" id="KW-1185">Reference proteome</keyword>
<dbReference type="InterPro" id="IPR017926">
    <property type="entry name" value="GATASE"/>
</dbReference>
<dbReference type="InterPro" id="IPR029062">
    <property type="entry name" value="Class_I_gatase-like"/>
</dbReference>